<dbReference type="InterPro" id="IPR055130">
    <property type="entry name" value="PreP_C"/>
</dbReference>
<gene>
    <name evidence="3" type="ORF">HMPREF1630_01270</name>
</gene>
<dbReference type="AlphaFoldDB" id="A0A095X6L2"/>
<dbReference type="Gene3D" id="3.30.830.10">
    <property type="entry name" value="Metalloenzyme, LuxS/M16 peptidase-like"/>
    <property type="match status" value="4"/>
</dbReference>
<dbReference type="eggNOG" id="COG1026">
    <property type="taxonomic scope" value="Bacteria"/>
</dbReference>
<sequence length="953" mass="109175">MNKNYELIKSENFPAIGIEAFHYRHIKTRANIVFAKKDDANKTFGISFKTPPTNSKGMAHIMEHSVLNGSEKFPSKDPFMAMDSSSLQTFLNAMTYPDKTVFPVSSENDKDFKNLVDVYTDAVFAPLVIEKKEILDQEGWHYDLDGDKVVGVSGVVYNEMKGALSDPESLIDNDINSYLYKNSPYQYESGGDPRVIKDLTYDEFREFYKNHYHPSNAYIYFYGNIDDIDTYLAKLDEDYLSKYDYKDLNLAIEVKENIYENPIESTYPASEEKSGEDYMTYAMLSHSALDIKETLTAAILVNALFNMDSSKIRTEIQEKLAPEYFYARNAYGNRSALIIQAQKTDASKKNDFVEIIERGLRNASEGINKEALKSAFSLFDFGQRENLNSVNAGLNYYLSMSFDADPFEVFRLVDYLKELKSLIDTTYYEDFIKKFYLDNPTKLVHISRPSVDYNKNQEEDFQKHLDIINKEMTPEKLAQIKEDLARLKAYQDSEDSEEIKAMIPKLDIEDVPTQTRPVPREVETDNFEYVFNDLATAGLTYTDMYFNVGHLSLDDFKYAQLLGELLGSIDTKTMKYTEIDDLIWQRLGSLNFSIMTFKKGPEEIDRTFKVSFKTLPAYTKEATKIVKDFISNSLFANQARILELLRIRKAVFESKMYDTGHMIAINRANAHIDKHAFIQENLSGIAYYDFIKENIALAENNFKELRVRLENVYKRIFTKDLSINITSEKANYDLMKAAINSEFNSLGDRENDGEFAFESRPRKEAIMTDANVNYVSKSANFYDFEGGYKGKFLLSGSIMSNPYLYSLIRAQGGAYGAGMFISRSMLLATYSYRDPNISSTIDAFNSLGDIAKDLEMTDRDFENQKISSMGSILRPRSPKQMGDADYSYFRIPSAKKEDDILAEIKSASLDDIKSLSESFKKAMELDNLVVFGARADIEKNKDLFDEIKDLKNS</sequence>
<dbReference type="GO" id="GO:0046872">
    <property type="term" value="F:metal ion binding"/>
    <property type="evidence" value="ECO:0007669"/>
    <property type="project" value="InterPro"/>
</dbReference>
<dbReference type="EMBL" id="JRMW01000018">
    <property type="protein sequence ID" value="KGF05291.1"/>
    <property type="molecule type" value="Genomic_DNA"/>
</dbReference>
<proteinExistence type="predicted"/>
<dbReference type="OrthoDB" id="9762027at2"/>
<evidence type="ECO:0000313" key="3">
    <source>
        <dbReference type="EMBL" id="KGF05291.1"/>
    </source>
</evidence>
<dbReference type="GO" id="GO:0016485">
    <property type="term" value="P:protein processing"/>
    <property type="evidence" value="ECO:0007669"/>
    <property type="project" value="TreeGrafter"/>
</dbReference>
<dbReference type="RefSeq" id="WP_037326316.1">
    <property type="nucleotide sequence ID" value="NZ_JRMW01000018.1"/>
</dbReference>
<evidence type="ECO:0000259" key="2">
    <source>
        <dbReference type="SMART" id="SM01264"/>
    </source>
</evidence>
<dbReference type="InterPro" id="IPR011249">
    <property type="entry name" value="Metalloenz_LuxS/M16"/>
</dbReference>
<accession>A0A095X6L2</accession>
<dbReference type="InterPro" id="IPR013578">
    <property type="entry name" value="Peptidase_M16C_assoc"/>
</dbReference>
<dbReference type="PANTHER" id="PTHR43016">
    <property type="entry name" value="PRESEQUENCE PROTEASE"/>
    <property type="match status" value="1"/>
</dbReference>
<dbReference type="Proteomes" id="UP000029579">
    <property type="component" value="Unassembled WGS sequence"/>
</dbReference>
<evidence type="ECO:0000313" key="4">
    <source>
        <dbReference type="Proteomes" id="UP000029579"/>
    </source>
</evidence>
<dbReference type="Pfam" id="PF22516">
    <property type="entry name" value="PreP_C"/>
    <property type="match status" value="1"/>
</dbReference>
<name>A0A095X6L2_9FIRM</name>
<comment type="caution">
    <text evidence="3">The sequence shown here is derived from an EMBL/GenBank/DDBJ whole genome shotgun (WGS) entry which is preliminary data.</text>
</comment>
<protein>
    <submittedName>
        <fullName evidence="3">Peptidase</fullName>
    </submittedName>
</protein>
<dbReference type="GO" id="GO:0004222">
    <property type="term" value="F:metalloendopeptidase activity"/>
    <property type="evidence" value="ECO:0007669"/>
    <property type="project" value="TreeGrafter"/>
</dbReference>
<organism evidence="3 4">
    <name type="scientific">Anaerococcus lactolyticus S7-1-13</name>
    <dbReference type="NCBI Taxonomy" id="1284686"/>
    <lineage>
        <taxon>Bacteria</taxon>
        <taxon>Bacillati</taxon>
        <taxon>Bacillota</taxon>
        <taxon>Tissierellia</taxon>
        <taxon>Tissierellales</taxon>
        <taxon>Peptoniphilaceae</taxon>
        <taxon>Anaerococcus</taxon>
    </lineage>
</organism>
<dbReference type="SMART" id="SM01264">
    <property type="entry name" value="M16C_associated"/>
    <property type="match status" value="1"/>
</dbReference>
<dbReference type="Pfam" id="PF05193">
    <property type="entry name" value="Peptidase_M16_C"/>
    <property type="match status" value="1"/>
</dbReference>
<dbReference type="InterPro" id="IPR011765">
    <property type="entry name" value="Pept_M16_N"/>
</dbReference>
<feature type="coiled-coil region" evidence="1">
    <location>
        <begin position="688"/>
        <end position="715"/>
    </location>
</feature>
<dbReference type="Pfam" id="PF00675">
    <property type="entry name" value="Peptidase_M16"/>
    <property type="match status" value="1"/>
</dbReference>
<dbReference type="InterPro" id="IPR007863">
    <property type="entry name" value="Peptidase_M16_C"/>
</dbReference>
<feature type="domain" description="Peptidase M16C associated" evidence="2">
    <location>
        <begin position="447"/>
        <end position="694"/>
    </location>
</feature>
<keyword evidence="1" id="KW-0175">Coiled coil</keyword>
<reference evidence="3 4" key="1">
    <citation type="submission" date="2014-07" db="EMBL/GenBank/DDBJ databases">
        <authorList>
            <person name="McCorrison J."/>
            <person name="Sanka R."/>
            <person name="Torralba M."/>
            <person name="Gillis M."/>
            <person name="Haft D.H."/>
            <person name="Methe B."/>
            <person name="Sutton G."/>
            <person name="Nelson K.E."/>
        </authorList>
    </citation>
    <scope>NUCLEOTIDE SEQUENCE [LARGE SCALE GENOMIC DNA]</scope>
    <source>
        <strain evidence="3 4">S7-1-13</strain>
    </source>
</reference>
<dbReference type="Pfam" id="PF08367">
    <property type="entry name" value="M16C_assoc"/>
    <property type="match status" value="1"/>
</dbReference>
<dbReference type="SUPFAM" id="SSF63411">
    <property type="entry name" value="LuxS/MPP-like metallohydrolase"/>
    <property type="match status" value="4"/>
</dbReference>
<evidence type="ECO:0000256" key="1">
    <source>
        <dbReference type="SAM" id="Coils"/>
    </source>
</evidence>
<dbReference type="PANTHER" id="PTHR43016:SF13">
    <property type="entry name" value="PRESEQUENCE PROTEASE, MITOCHONDRIAL"/>
    <property type="match status" value="1"/>
</dbReference>